<name>A0ABZ0QRA1_9FIRM</name>
<keyword evidence="4" id="KW-1185">Reference proteome</keyword>
<dbReference type="InterPro" id="IPR013693">
    <property type="entry name" value="SpoIID/LytB_N"/>
</dbReference>
<keyword evidence="1" id="KW-0472">Membrane</keyword>
<protein>
    <submittedName>
        <fullName evidence="3">Stage II sporulation protein D</fullName>
    </submittedName>
</protein>
<gene>
    <name evidence="3" type="primary">spoIID</name>
    <name evidence="3" type="ORF">Q5761_00695</name>
</gene>
<proteinExistence type="predicted"/>
<accession>A0ABZ0QRA1</accession>
<dbReference type="EMBL" id="CP132508">
    <property type="protein sequence ID" value="WPD19224.1"/>
    <property type="molecule type" value="Genomic_DNA"/>
</dbReference>
<dbReference type="NCBIfam" id="TIGR02669">
    <property type="entry name" value="SpoIID_LytB"/>
    <property type="match status" value="1"/>
</dbReference>
<dbReference type="InterPro" id="IPR013486">
    <property type="entry name" value="SpoIID/LytB"/>
</dbReference>
<evidence type="ECO:0000313" key="4">
    <source>
        <dbReference type="Proteomes" id="UP001304683"/>
    </source>
</evidence>
<dbReference type="Proteomes" id="UP001304683">
    <property type="component" value="Chromosome"/>
</dbReference>
<feature type="domain" description="Sporulation stage II protein D amidase enhancer LytB N-terminal" evidence="2">
    <location>
        <begin position="61"/>
        <end position="167"/>
    </location>
</feature>
<dbReference type="InterPro" id="IPR014225">
    <property type="entry name" value="Spore_II_D_firmicutes"/>
</dbReference>
<dbReference type="PANTHER" id="PTHR30032">
    <property type="entry name" value="N-ACETYLMURAMOYL-L-ALANINE AMIDASE-RELATED"/>
    <property type="match status" value="1"/>
</dbReference>
<sequence length="336" mass="37143">MALRPAWRRPVAGWFLLVLALTVLLPFLVVISRGLRIEGPESPLVPLDPGELPVRVWVPGTQAVETLPLEVYLTGVVAAEMPATFHPEALKAQAVAARTFAVRQMRVFGGPGCREHPDADVCGDPQTGQAWQPLAARRREWGLLDGWRFTRKIQDAVRETAGLILVYQGAPIDAVYHSTSGGRTEAAAAVWGNDVPYLRPVESPWETASPHWRSTKAMSLADFARRLQVDAKVVRQLPQGQCFARIEPSPGGRVGRATVGDRTFTGPELRQRLELPSTWWSCQRQGDRVVFAIRGWGHGVGMSQYGAEGMARQGHTYEAILRHYYPGTTLRPIFAE</sequence>
<feature type="transmembrane region" description="Helical" evidence="1">
    <location>
        <begin position="12"/>
        <end position="31"/>
    </location>
</feature>
<dbReference type="PANTHER" id="PTHR30032:SF4">
    <property type="entry name" value="AMIDASE ENHANCER"/>
    <property type="match status" value="1"/>
</dbReference>
<evidence type="ECO:0000259" key="2">
    <source>
        <dbReference type="Pfam" id="PF08486"/>
    </source>
</evidence>
<dbReference type="Pfam" id="PF08486">
    <property type="entry name" value="SpoIID"/>
    <property type="match status" value="1"/>
</dbReference>
<organism evidence="3 4">
    <name type="scientific">Thermaerobacter composti</name>
    <dbReference type="NCBI Taxonomy" id="554949"/>
    <lineage>
        <taxon>Bacteria</taxon>
        <taxon>Bacillati</taxon>
        <taxon>Bacillota</taxon>
        <taxon>Clostridia</taxon>
        <taxon>Eubacteriales</taxon>
        <taxon>Clostridiales Family XVII. Incertae Sedis</taxon>
        <taxon>Thermaerobacter</taxon>
    </lineage>
</organism>
<dbReference type="InterPro" id="IPR051922">
    <property type="entry name" value="Bact_Sporulation_Assoc"/>
</dbReference>
<evidence type="ECO:0000313" key="3">
    <source>
        <dbReference type="EMBL" id="WPD19224.1"/>
    </source>
</evidence>
<keyword evidence="1" id="KW-0812">Transmembrane</keyword>
<dbReference type="NCBIfam" id="TIGR02870">
    <property type="entry name" value="spore_II_D"/>
    <property type="match status" value="1"/>
</dbReference>
<reference evidence="3 4" key="1">
    <citation type="submission" date="2023-08" db="EMBL/GenBank/DDBJ databases">
        <title>Genome sequence of Thermaerobacter compostii strain Ins1, a spore-forming filamentous bacterium isolated from a deep geothermal reservoir.</title>
        <authorList>
            <person name="Bregnard D."/>
            <person name="Gonzalez D."/>
            <person name="Junier P."/>
        </authorList>
    </citation>
    <scope>NUCLEOTIDE SEQUENCE [LARGE SCALE GENOMIC DNA]</scope>
    <source>
        <strain evidence="3 4">Ins1</strain>
    </source>
</reference>
<dbReference type="RefSeq" id="WP_135224716.1">
    <property type="nucleotide sequence ID" value="NZ_CP132508.1"/>
</dbReference>
<evidence type="ECO:0000256" key="1">
    <source>
        <dbReference type="SAM" id="Phobius"/>
    </source>
</evidence>
<keyword evidence="1" id="KW-1133">Transmembrane helix</keyword>